<dbReference type="EMBL" id="JBAMMX010000003">
    <property type="protein sequence ID" value="KAK6944815.1"/>
    <property type="molecule type" value="Genomic_DNA"/>
</dbReference>
<feature type="domain" description="Protein kinase" evidence="6">
    <location>
        <begin position="601"/>
        <end position="896"/>
    </location>
</feature>
<evidence type="ECO:0000256" key="5">
    <source>
        <dbReference type="SAM" id="Phobius"/>
    </source>
</evidence>
<dbReference type="PANTHER" id="PTHR47989:SF9">
    <property type="entry name" value="PROTEIN KINASE SUPERFAMILY PROTEIN"/>
    <property type="match status" value="1"/>
</dbReference>
<dbReference type="GO" id="GO:0005524">
    <property type="term" value="F:ATP binding"/>
    <property type="evidence" value="ECO:0007669"/>
    <property type="project" value="UniProtKB-KW"/>
</dbReference>
<reference evidence="7 8" key="1">
    <citation type="submission" date="2023-12" db="EMBL/GenBank/DDBJ databases">
        <title>A high-quality genome assembly for Dillenia turbinata (Dilleniales).</title>
        <authorList>
            <person name="Chanderbali A."/>
        </authorList>
    </citation>
    <scope>NUCLEOTIDE SEQUENCE [LARGE SCALE GENOMIC DNA]</scope>
    <source>
        <strain evidence="7">LSX21</strain>
        <tissue evidence="7">Leaf</tissue>
    </source>
</reference>
<keyword evidence="5" id="KW-1133">Transmembrane helix</keyword>
<feature type="compositionally biased region" description="Polar residues" evidence="4">
    <location>
        <begin position="151"/>
        <end position="164"/>
    </location>
</feature>
<sequence>YDISPSPASFSIRPPLDEGPPGPAYQANLPGSDEPNSTTQSNGYVLIILLVDNLGPVLQPPLASPPLKVPFAPETNKELTPSMSPSTLTVLPPSTSAPPPVIFHDISPTLPPAIPKRVAPSDSGSISGPFAPVPVVSSPKTSPENPPSVQPIVQGSTPPTTQIKNPPKGGTPQSAPYPPESVARPPDRQQKHLPDTIAPQLPPSNIPDVAVPVASSPRPREMPSNSPSVHQIKPGESPNVLGEPGASPLSAPPPLAHWKSSGTPGAAPASGTPSPIPGAAPASGTPSPLAPINHFSIEGSFPAVAPTMHKAKNAISNAPAPSLSALKSPPHNGFLSPAYTPPISFQDHHHTRNKTSSPPSASYNTVPPTSREVLPPPSYPPNFQPEGKKKHHAPPSHFPGSPLSTSSSVGHVTPTPAPSPTPKTASGSGHGRIPFLSPESSPSRSSSIKPKTPVLPPAQALPPPPPNQDCAYVTCAEPYTNTPPGSPCGCVLPIQVGLQLGVALYTFFPLVSEFAEEIAAGVFTKQSQVRIMGANEASQQPEKTIVLADLVPLGEKFDNTTAFLISQRFWQKQVDIKFSFFGDYEVLYVHYPGLPPSASSFADGQYPGQGGNGRTIHPLGVDVRQRDSHRGLNGGIIAIIVLSASIAVMLCFIGAWVLLFKHKVDKDPTAPTSLGLLPSMRRPPEERTRCLVYELIPNGSVESHLHGVDKETAPLDWNTRVKIALGAARGLAYLHEDSSPRVIHRDFKSSNILLDHDFTPKVSDFGLARTAMDEENRHISTRVMGTFGYVAPEYAMTGHLLVKSDVYSYGVVLLELLTGRKPVDMSRPPGQENLVAWVRPLLSSKEGLETIIDPFLGPNLPTDNFAKVAAIASMCVQPEVSHRPFMGEVVQALKLVCNECDEARVGSRNCCQEDLSIELDTRDSTGSGQLVEHLKSRTSFSNYDSDFDPERGLSLSAIFSTPVRLGRPSSGSFRRQCSSGPLRTGRRSRFWQKRFSGGAVSEHGAAFRFWPGSH</sequence>
<dbReference type="AlphaFoldDB" id="A0AAN8W3U0"/>
<dbReference type="GO" id="GO:0004674">
    <property type="term" value="F:protein serine/threonine kinase activity"/>
    <property type="evidence" value="ECO:0007669"/>
    <property type="project" value="UniProtKB-KW"/>
</dbReference>
<dbReference type="InterPro" id="IPR001245">
    <property type="entry name" value="Ser-Thr/Tyr_kinase_cat_dom"/>
</dbReference>
<dbReference type="Proteomes" id="UP001370490">
    <property type="component" value="Unassembled WGS sequence"/>
</dbReference>
<keyword evidence="5" id="KW-0812">Transmembrane</keyword>
<evidence type="ECO:0000256" key="2">
    <source>
        <dbReference type="ARBA" id="ARBA00022741"/>
    </source>
</evidence>
<gene>
    <name evidence="7" type="ORF">RJ641_025917</name>
</gene>
<evidence type="ECO:0000313" key="7">
    <source>
        <dbReference type="EMBL" id="KAK6944815.1"/>
    </source>
</evidence>
<feature type="compositionally biased region" description="Polar residues" evidence="4">
    <location>
        <begin position="354"/>
        <end position="368"/>
    </location>
</feature>
<dbReference type="InterPro" id="IPR000719">
    <property type="entry name" value="Prot_kinase_dom"/>
</dbReference>
<feature type="region of interest" description="Disordered" evidence="4">
    <location>
        <begin position="113"/>
        <end position="294"/>
    </location>
</feature>
<evidence type="ECO:0000259" key="6">
    <source>
        <dbReference type="PROSITE" id="PS50011"/>
    </source>
</evidence>
<name>A0AAN8W3U0_9MAGN</name>
<organism evidence="7 8">
    <name type="scientific">Dillenia turbinata</name>
    <dbReference type="NCBI Taxonomy" id="194707"/>
    <lineage>
        <taxon>Eukaryota</taxon>
        <taxon>Viridiplantae</taxon>
        <taxon>Streptophyta</taxon>
        <taxon>Embryophyta</taxon>
        <taxon>Tracheophyta</taxon>
        <taxon>Spermatophyta</taxon>
        <taxon>Magnoliopsida</taxon>
        <taxon>eudicotyledons</taxon>
        <taxon>Gunneridae</taxon>
        <taxon>Pentapetalae</taxon>
        <taxon>Dilleniales</taxon>
        <taxon>Dilleniaceae</taxon>
        <taxon>Dillenia</taxon>
    </lineage>
</organism>
<evidence type="ECO:0000256" key="1">
    <source>
        <dbReference type="ARBA" id="ARBA00022527"/>
    </source>
</evidence>
<dbReference type="FunFam" id="1.10.510.10:FF:000051">
    <property type="entry name" value="Receptor-like serine/threonine-protein kinase ALE2"/>
    <property type="match status" value="1"/>
</dbReference>
<comment type="caution">
    <text evidence="7">The sequence shown here is derived from an EMBL/GenBank/DDBJ whole genome shotgun (WGS) entry which is preliminary data.</text>
</comment>
<feature type="transmembrane region" description="Helical" evidence="5">
    <location>
        <begin position="635"/>
        <end position="659"/>
    </location>
</feature>
<keyword evidence="5" id="KW-0472">Membrane</keyword>
<dbReference type="InterPro" id="IPR008271">
    <property type="entry name" value="Ser/Thr_kinase_AS"/>
</dbReference>
<dbReference type="PANTHER" id="PTHR47989">
    <property type="entry name" value="OS01G0750732 PROTEIN"/>
    <property type="match status" value="1"/>
</dbReference>
<accession>A0AAN8W3U0</accession>
<proteinExistence type="predicted"/>
<dbReference type="PROSITE" id="PS00108">
    <property type="entry name" value="PROTEIN_KINASE_ST"/>
    <property type="match status" value="1"/>
</dbReference>
<feature type="compositionally biased region" description="Pro residues" evidence="4">
    <location>
        <begin position="374"/>
        <end position="383"/>
    </location>
</feature>
<feature type="region of interest" description="Disordered" evidence="4">
    <location>
        <begin position="1"/>
        <end position="38"/>
    </location>
</feature>
<dbReference type="InterPro" id="IPR057597">
    <property type="entry name" value="ALE2_N"/>
</dbReference>
<dbReference type="Pfam" id="PF23180">
    <property type="entry name" value="ALE2_N"/>
    <property type="match status" value="1"/>
</dbReference>
<feature type="compositionally biased region" description="Low complexity" evidence="4">
    <location>
        <begin position="133"/>
        <end position="143"/>
    </location>
</feature>
<dbReference type="PROSITE" id="PS50011">
    <property type="entry name" value="PROTEIN_KINASE_DOM"/>
    <property type="match status" value="1"/>
</dbReference>
<keyword evidence="3" id="KW-0067">ATP-binding</keyword>
<dbReference type="InterPro" id="IPR011009">
    <property type="entry name" value="Kinase-like_dom_sf"/>
</dbReference>
<feature type="compositionally biased region" description="Low complexity" evidence="4">
    <location>
        <begin position="319"/>
        <end position="330"/>
    </location>
</feature>
<keyword evidence="2" id="KW-0547">Nucleotide-binding</keyword>
<feature type="compositionally biased region" description="Basic and acidic residues" evidence="4">
    <location>
        <begin position="185"/>
        <end position="194"/>
    </location>
</feature>
<feature type="compositionally biased region" description="Low complexity" evidence="4">
    <location>
        <begin position="260"/>
        <end position="291"/>
    </location>
</feature>
<evidence type="ECO:0000313" key="8">
    <source>
        <dbReference type="Proteomes" id="UP001370490"/>
    </source>
</evidence>
<dbReference type="Pfam" id="PF07714">
    <property type="entry name" value="PK_Tyr_Ser-Thr"/>
    <property type="match status" value="1"/>
</dbReference>
<evidence type="ECO:0000256" key="4">
    <source>
        <dbReference type="SAM" id="MobiDB-lite"/>
    </source>
</evidence>
<feature type="non-terminal residue" evidence="7">
    <location>
        <position position="1"/>
    </location>
</feature>
<evidence type="ECO:0000256" key="3">
    <source>
        <dbReference type="ARBA" id="ARBA00022840"/>
    </source>
</evidence>
<feature type="compositionally biased region" description="Low complexity" evidence="4">
    <location>
        <begin position="437"/>
        <end position="447"/>
    </location>
</feature>
<keyword evidence="8" id="KW-1185">Reference proteome</keyword>
<protein>
    <submittedName>
        <fullName evidence="7">Serine-threonine/tyrosine-protein kinase, catalytic domain</fullName>
    </submittedName>
</protein>
<dbReference type="SUPFAM" id="SSF56112">
    <property type="entry name" value="Protein kinase-like (PK-like)"/>
    <property type="match status" value="1"/>
</dbReference>
<keyword evidence="7" id="KW-0808">Transferase</keyword>
<keyword evidence="7" id="KW-0418">Kinase</keyword>
<feature type="compositionally biased region" description="Pro residues" evidence="4">
    <location>
        <begin position="453"/>
        <end position="465"/>
    </location>
</feature>
<dbReference type="Gene3D" id="1.10.510.10">
    <property type="entry name" value="Transferase(Phosphotransferase) domain 1"/>
    <property type="match status" value="1"/>
</dbReference>
<keyword evidence="1" id="KW-0723">Serine/threonine-protein kinase</keyword>
<feature type="region of interest" description="Disordered" evidence="4">
    <location>
        <begin position="319"/>
        <end position="465"/>
    </location>
</feature>